<dbReference type="RefSeq" id="WP_043082896.1">
    <property type="nucleotide sequence ID" value="NZ_CACVCI010000001.1"/>
</dbReference>
<proteinExistence type="predicted"/>
<evidence type="ECO:0000313" key="4">
    <source>
        <dbReference type="EMBL" id="EML1471560.1"/>
    </source>
</evidence>
<dbReference type="GeneID" id="61385891"/>
<dbReference type="OrthoDB" id="9789605at2"/>
<dbReference type="InterPro" id="IPR016181">
    <property type="entry name" value="Acyl_CoA_acyltransferase"/>
</dbReference>
<accession>A0A089PKC3</accession>
<dbReference type="AlphaFoldDB" id="A0A089PKC3"/>
<dbReference type="SUPFAM" id="SSF55729">
    <property type="entry name" value="Acyl-CoA N-acyltransferases (Nat)"/>
    <property type="match status" value="1"/>
</dbReference>
<dbReference type="PROSITE" id="PS51186">
    <property type="entry name" value="GNAT"/>
    <property type="match status" value="1"/>
</dbReference>
<organism evidence="5 7">
    <name type="scientific">Pluralibacter gergoviae</name>
    <name type="common">Enterobacter gergoviae</name>
    <dbReference type="NCBI Taxonomy" id="61647"/>
    <lineage>
        <taxon>Bacteria</taxon>
        <taxon>Pseudomonadati</taxon>
        <taxon>Pseudomonadota</taxon>
        <taxon>Gammaproteobacteria</taxon>
        <taxon>Enterobacterales</taxon>
        <taxon>Enterobacteriaceae</taxon>
        <taxon>Pluralibacter</taxon>
    </lineage>
</organism>
<name>A0A089PKC3_PLUGE</name>
<gene>
    <name evidence="5" type="ORF">ABW06_10930</name>
    <name evidence="4" type="ORF">QEG54_002292</name>
    <name evidence="6" type="ORF">RBJ30_07770</name>
</gene>
<dbReference type="EC" id="2.3.1.-" evidence="6"/>
<comment type="caution">
    <text evidence="5">The sequence shown here is derived from an EMBL/GenBank/DDBJ whole genome shotgun (WGS) entry which is preliminary data.</text>
</comment>
<sequence length="141" mass="16493">MQIRPGHESDRPFLRTLYLHARKASWTWVTDPDWRLEDFDAATRDETLWVAEIEGHRAGFASVWDNDNFLHNLFVDPRWQGQGVGSALLAHVQRTFTSTGSLKCLVQNTRALAFYQHHGWHTEARGFSPEGEYWLMHYRLP</sequence>
<keyword evidence="1 5" id="KW-0808">Transferase</keyword>
<reference evidence="6" key="2">
    <citation type="submission" date="2023-08" db="EMBL/GenBank/DDBJ databases">
        <title>WGS of pathogenic bacterial species, Los Angeles County Public Health Laboratories.</title>
        <authorList>
            <person name="Garrigues J.M."/>
            <person name="Green N.M."/>
        </authorList>
    </citation>
    <scope>NUCLEOTIDE SEQUENCE</scope>
    <source>
        <strain evidence="6">LACPHL-BACT-2023-00068</strain>
    </source>
</reference>
<evidence type="ECO:0000256" key="1">
    <source>
        <dbReference type="ARBA" id="ARBA00022679"/>
    </source>
</evidence>
<keyword evidence="7" id="KW-1185">Reference proteome</keyword>
<dbReference type="PATRIC" id="fig|61647.13.peg.4157"/>
<dbReference type="Proteomes" id="UP001236270">
    <property type="component" value="Unassembled WGS sequence"/>
</dbReference>
<dbReference type="CDD" id="cd04301">
    <property type="entry name" value="NAT_SF"/>
    <property type="match status" value="1"/>
</dbReference>
<dbReference type="EMBL" id="JAVDNV010000004">
    <property type="protein sequence ID" value="MDQ2308998.1"/>
    <property type="molecule type" value="Genomic_DNA"/>
</dbReference>
<dbReference type="EMBL" id="LDZF01000009">
    <property type="protein sequence ID" value="KMK13956.1"/>
    <property type="molecule type" value="Genomic_DNA"/>
</dbReference>
<dbReference type="InterPro" id="IPR000182">
    <property type="entry name" value="GNAT_dom"/>
</dbReference>
<dbReference type="Proteomes" id="UP000036196">
    <property type="component" value="Unassembled WGS sequence"/>
</dbReference>
<evidence type="ECO:0000313" key="7">
    <source>
        <dbReference type="Proteomes" id="UP000036196"/>
    </source>
</evidence>
<reference evidence="4" key="3">
    <citation type="submission" date="2024-02" db="EMBL/GenBank/DDBJ databases">
        <authorList>
            <consortium name="Clinical and Environmental Microbiology Branch: Whole genome sequencing antimicrobial resistance pathogens in the healthcare setting"/>
        </authorList>
    </citation>
    <scope>NUCLEOTIDE SEQUENCE</scope>
    <source>
        <strain evidence="4">2021DK-00143</strain>
    </source>
</reference>
<evidence type="ECO:0000259" key="3">
    <source>
        <dbReference type="PROSITE" id="PS51186"/>
    </source>
</evidence>
<dbReference type="KEGG" id="pge:LG71_12685"/>
<evidence type="ECO:0000313" key="5">
    <source>
        <dbReference type="EMBL" id="KMK13956.1"/>
    </source>
</evidence>
<keyword evidence="2 6" id="KW-0012">Acyltransferase</keyword>
<evidence type="ECO:0000313" key="6">
    <source>
        <dbReference type="EMBL" id="MDQ2308998.1"/>
    </source>
</evidence>
<dbReference type="Pfam" id="PF00583">
    <property type="entry name" value="Acetyltransf_1"/>
    <property type="match status" value="1"/>
</dbReference>
<protein>
    <submittedName>
        <fullName evidence="5">GCN5 family acetyltransferase</fullName>
    </submittedName>
    <submittedName>
        <fullName evidence="4">GNAT family N-acetyltransferase</fullName>
        <ecNumber evidence="6">2.3.1.-</ecNumber>
    </submittedName>
</protein>
<evidence type="ECO:0000256" key="2">
    <source>
        <dbReference type="ARBA" id="ARBA00023315"/>
    </source>
</evidence>
<dbReference type="STRING" id="61647.LG71_12685"/>
<feature type="domain" description="N-acetyltransferase" evidence="3">
    <location>
        <begin position="1"/>
        <end position="141"/>
    </location>
</feature>
<dbReference type="GO" id="GO:0016747">
    <property type="term" value="F:acyltransferase activity, transferring groups other than amino-acyl groups"/>
    <property type="evidence" value="ECO:0007669"/>
    <property type="project" value="InterPro"/>
</dbReference>
<dbReference type="EMBL" id="ABLOKC030000010">
    <property type="protein sequence ID" value="EML1471560.1"/>
    <property type="molecule type" value="Genomic_DNA"/>
</dbReference>
<dbReference type="Gene3D" id="3.40.630.30">
    <property type="match status" value="1"/>
</dbReference>
<dbReference type="InterPro" id="IPR050832">
    <property type="entry name" value="Bact_Acetyltransf"/>
</dbReference>
<dbReference type="PANTHER" id="PTHR43877">
    <property type="entry name" value="AMINOALKYLPHOSPHONATE N-ACETYLTRANSFERASE-RELATED-RELATED"/>
    <property type="match status" value="1"/>
</dbReference>
<reference evidence="5 7" key="1">
    <citation type="submission" date="2015-05" db="EMBL/GenBank/DDBJ databases">
        <title>Genome sequences of Pluralibacter gergoviae.</title>
        <authorList>
            <person name="Greninger A.L."/>
            <person name="Miller S."/>
        </authorList>
    </citation>
    <scope>NUCLEOTIDE SEQUENCE [LARGE SCALE GENOMIC DNA]</scope>
    <source>
        <strain evidence="5 7">JS81F13</strain>
    </source>
</reference>
<dbReference type="eggNOG" id="COG0456">
    <property type="taxonomic scope" value="Bacteria"/>
</dbReference>